<keyword evidence="8" id="KW-1185">Reference proteome</keyword>
<evidence type="ECO:0000256" key="5">
    <source>
        <dbReference type="SAM" id="Phobius"/>
    </source>
</evidence>
<feature type="transmembrane region" description="Helical" evidence="5">
    <location>
        <begin position="132"/>
        <end position="152"/>
    </location>
</feature>
<gene>
    <name evidence="7" type="ORF">HZF05_08975</name>
</gene>
<evidence type="ECO:0000256" key="2">
    <source>
        <dbReference type="ARBA" id="ARBA00022692"/>
    </source>
</evidence>
<comment type="subcellular location">
    <subcellularLocation>
        <location evidence="1">Membrane</location>
        <topology evidence="1">Multi-pass membrane protein</topology>
    </subcellularLocation>
</comment>
<feature type="domain" description="Inositolphosphotransferase Aur1/Ipt1" evidence="6">
    <location>
        <begin position="130"/>
        <end position="295"/>
    </location>
</feature>
<dbReference type="PANTHER" id="PTHR31310:SF7">
    <property type="entry name" value="PA-PHOSPHATASE RELATED-FAMILY PROTEIN DDB_G0268928"/>
    <property type="match status" value="1"/>
</dbReference>
<comment type="caution">
    <text evidence="7">The sequence shown here is derived from an EMBL/GenBank/DDBJ whole genome shotgun (WGS) entry which is preliminary data.</text>
</comment>
<feature type="transmembrane region" description="Helical" evidence="5">
    <location>
        <begin position="74"/>
        <end position="94"/>
    </location>
</feature>
<dbReference type="GO" id="GO:0016020">
    <property type="term" value="C:membrane"/>
    <property type="evidence" value="ECO:0007669"/>
    <property type="project" value="UniProtKB-SubCell"/>
</dbReference>
<feature type="transmembrane region" description="Helical" evidence="5">
    <location>
        <begin position="258"/>
        <end position="279"/>
    </location>
</feature>
<dbReference type="PANTHER" id="PTHR31310">
    <property type="match status" value="1"/>
</dbReference>
<feature type="transmembrane region" description="Helical" evidence="5">
    <location>
        <begin position="42"/>
        <end position="62"/>
    </location>
</feature>
<keyword evidence="3 5" id="KW-1133">Transmembrane helix</keyword>
<dbReference type="Proteomes" id="UP000570166">
    <property type="component" value="Unassembled WGS sequence"/>
</dbReference>
<accession>A0A838L6G1</accession>
<evidence type="ECO:0000313" key="7">
    <source>
        <dbReference type="EMBL" id="MBA2934232.1"/>
    </source>
</evidence>
<feature type="transmembrane region" description="Helical" evidence="5">
    <location>
        <begin position="228"/>
        <end position="251"/>
    </location>
</feature>
<evidence type="ECO:0000259" key="6">
    <source>
        <dbReference type="Pfam" id="PF14378"/>
    </source>
</evidence>
<dbReference type="Pfam" id="PF14378">
    <property type="entry name" value="PAP2_3"/>
    <property type="match status" value="1"/>
</dbReference>
<dbReference type="RefSeq" id="WP_160365737.1">
    <property type="nucleotide sequence ID" value="NZ_JACEIB010000006.1"/>
</dbReference>
<organism evidence="7 8">
    <name type="scientific">Sphingomonas chungangi</name>
    <dbReference type="NCBI Taxonomy" id="2683589"/>
    <lineage>
        <taxon>Bacteria</taxon>
        <taxon>Pseudomonadati</taxon>
        <taxon>Pseudomonadota</taxon>
        <taxon>Alphaproteobacteria</taxon>
        <taxon>Sphingomonadales</taxon>
        <taxon>Sphingomonadaceae</taxon>
        <taxon>Sphingomonas</taxon>
    </lineage>
</organism>
<dbReference type="InterPro" id="IPR052185">
    <property type="entry name" value="IPC_Synthase-Related"/>
</dbReference>
<proteinExistence type="predicted"/>
<feature type="transmembrane region" description="Helical" evidence="5">
    <location>
        <begin position="164"/>
        <end position="182"/>
    </location>
</feature>
<evidence type="ECO:0000313" key="8">
    <source>
        <dbReference type="Proteomes" id="UP000570166"/>
    </source>
</evidence>
<dbReference type="InterPro" id="IPR026841">
    <property type="entry name" value="Aur1/Ipt1"/>
</dbReference>
<protein>
    <submittedName>
        <fullName evidence="7">Phosphatase PAP2 family protein</fullName>
    </submittedName>
</protein>
<keyword evidence="4 5" id="KW-0472">Membrane</keyword>
<evidence type="ECO:0000256" key="4">
    <source>
        <dbReference type="ARBA" id="ARBA00023136"/>
    </source>
</evidence>
<feature type="transmembrane region" description="Helical" evidence="5">
    <location>
        <begin position="12"/>
        <end position="30"/>
    </location>
</feature>
<keyword evidence="2 5" id="KW-0812">Transmembrane</keyword>
<evidence type="ECO:0000256" key="3">
    <source>
        <dbReference type="ARBA" id="ARBA00022989"/>
    </source>
</evidence>
<dbReference type="EMBL" id="JACEIB010000006">
    <property type="protein sequence ID" value="MBA2934232.1"/>
    <property type="molecule type" value="Genomic_DNA"/>
</dbReference>
<evidence type="ECO:0000256" key="1">
    <source>
        <dbReference type="ARBA" id="ARBA00004141"/>
    </source>
</evidence>
<sequence>MSRPIRIPVEVAFTGAMVFLMLLLSAWYHLPIRLPSGSGADVMGVQLFLPLAGIGVWLAFTLLTNRKASPWRPLLALACYAIVMVVHFNLKLWVPFVRTADYDPILWQMDQMARPVVDACIAMRVALRPLLYFWKSIYLWSFLSLFYISFGYHAIRTPDVFRKLFLAALFLQGMGAIGYLLLPAIGPFIYETGTSAAITQAQHDMLAVRQMSVAAGPQWLSDNGSANLFAGLGAMPSLHAGCSFLFLWFAWKHGRALLPTYIPIFAYILVTAIASRWHYLIDLPVGIALARLAIHLAHVADRPRAEADTPVSLAEPVLA</sequence>
<dbReference type="AlphaFoldDB" id="A0A838L6G1"/>
<reference evidence="7 8" key="1">
    <citation type="submission" date="2020-07" db="EMBL/GenBank/DDBJ databases">
        <authorList>
            <person name="Sun Q."/>
        </authorList>
    </citation>
    <scope>NUCLEOTIDE SEQUENCE [LARGE SCALE GENOMIC DNA]</scope>
    <source>
        <strain evidence="7 8">CGMCC 1.13654</strain>
    </source>
</reference>
<name>A0A838L6G1_9SPHN</name>